<organism evidence="2">
    <name type="scientific">Trepomonas sp. PC1</name>
    <dbReference type="NCBI Taxonomy" id="1076344"/>
    <lineage>
        <taxon>Eukaryota</taxon>
        <taxon>Metamonada</taxon>
        <taxon>Diplomonadida</taxon>
        <taxon>Hexamitidae</taxon>
        <taxon>Hexamitinae</taxon>
        <taxon>Trepomonas</taxon>
    </lineage>
</organism>
<protein>
    <submittedName>
        <fullName evidence="2">Uncharacterized protein</fullName>
    </submittedName>
</protein>
<gene>
    <name evidence="2" type="ORF">TPC1_30469</name>
</gene>
<sequence>ELVKQILPEQITSILSVMTSDKTSNLIKYLCLYKANFFYGEHFDNYSVFLNVLESYEHINKQLTKDLAENTKNLIHRKMCSQRLDVQKLESEILGFLVKLLKQPNQIPIDIRLQKRHYSKFETFLEDLFEAGGQVESQIEFSSLMLCMAIQDNPDLQKSFGGEIDTHQIIKIQKTDQKSAESIEQNVQKDKEDNFALESGKNDQRLSMSHYAKKQEVLSPTIKEYYGDVEEAEEVSNENDHQQLIQKNQQLDSLKKVEITNPRQSETQIEQEREPLIEKITSDVHVASASESVALTVDPLKETENLLEKFNLLKTISTQLIQRKNFLKKLNFDFKPINQINQEKLNRLKKQIQTAKQTILSVKLQKPDLVEISERKKKLMHFSQQKIEIFGNQKLILTNEIQNLQSRIQGLKEEKINFNSYVKPQLEEELLLSQSIKETSDFINTFKKNEIDRKKEDIMQIQKQQIELQKLNMNVVWYIQDFRLLKSAFKEDLESLLQMKRKMQSRVQSIQIILEDRRQKQQNLMRKLNVMQQHKITKHESIQKDDSLEELYCELSLLKMKLEATKDRQIIRMKFRDNMQRNKLRFSMLREKMHK</sequence>
<accession>A0A146K2X2</accession>
<keyword evidence="1" id="KW-0175">Coiled coil</keyword>
<name>A0A146K2X2_9EUKA</name>
<feature type="coiled-coil region" evidence="1">
    <location>
        <begin position="444"/>
        <end position="471"/>
    </location>
</feature>
<feature type="non-terminal residue" evidence="2">
    <location>
        <position position="1"/>
    </location>
</feature>
<reference evidence="2" key="1">
    <citation type="submission" date="2015-07" db="EMBL/GenBank/DDBJ databases">
        <title>Adaptation to a free-living lifestyle via gene acquisitions in the diplomonad Trepomonas sp. PC1.</title>
        <authorList>
            <person name="Xu F."/>
            <person name="Jerlstrom-Hultqvist J."/>
            <person name="Kolisko M."/>
            <person name="Simpson A.G.B."/>
            <person name="Roger A.J."/>
            <person name="Svard S.G."/>
            <person name="Andersson J.O."/>
        </authorList>
    </citation>
    <scope>NUCLEOTIDE SEQUENCE</scope>
    <source>
        <strain evidence="2">PC1</strain>
    </source>
</reference>
<feature type="coiled-coil region" evidence="1">
    <location>
        <begin position="338"/>
        <end position="365"/>
    </location>
</feature>
<proteinExistence type="predicted"/>
<evidence type="ECO:0000313" key="2">
    <source>
        <dbReference type="EMBL" id="JAP90036.1"/>
    </source>
</evidence>
<dbReference type="EMBL" id="GDID01006570">
    <property type="protein sequence ID" value="JAP90036.1"/>
    <property type="molecule type" value="Transcribed_RNA"/>
</dbReference>
<dbReference type="AlphaFoldDB" id="A0A146K2X2"/>
<evidence type="ECO:0000256" key="1">
    <source>
        <dbReference type="SAM" id="Coils"/>
    </source>
</evidence>